<dbReference type="Proteomes" id="UP000193642">
    <property type="component" value="Unassembled WGS sequence"/>
</dbReference>
<dbReference type="SUPFAM" id="SSF110004">
    <property type="entry name" value="Glycolipid transfer protein, GLTP"/>
    <property type="match status" value="1"/>
</dbReference>
<dbReference type="AlphaFoldDB" id="A0A1Y2C9N8"/>
<gene>
    <name evidence="3" type="ORF">BCR33DRAFT_269041</name>
</gene>
<proteinExistence type="predicted"/>
<dbReference type="EMBL" id="MCGO01000026">
    <property type="protein sequence ID" value="ORY43035.1"/>
    <property type="molecule type" value="Genomic_DNA"/>
</dbReference>
<dbReference type="PANTHER" id="PTHR10219:SF25">
    <property type="entry name" value="PLECKSTRIN HOMOLOGY DOMAIN-CONTAINING FAMILY A MEMBER 8"/>
    <property type="match status" value="1"/>
</dbReference>
<evidence type="ECO:0000313" key="4">
    <source>
        <dbReference type="Proteomes" id="UP000193642"/>
    </source>
</evidence>
<evidence type="ECO:0000259" key="2">
    <source>
        <dbReference type="Pfam" id="PF08718"/>
    </source>
</evidence>
<evidence type="ECO:0000313" key="3">
    <source>
        <dbReference type="EMBL" id="ORY43035.1"/>
    </source>
</evidence>
<evidence type="ECO:0000256" key="1">
    <source>
        <dbReference type="ARBA" id="ARBA00022448"/>
    </source>
</evidence>
<dbReference type="GO" id="GO:0005829">
    <property type="term" value="C:cytosol"/>
    <property type="evidence" value="ECO:0007669"/>
    <property type="project" value="TreeGrafter"/>
</dbReference>
<accession>A0A1Y2C9N8</accession>
<dbReference type="Gene3D" id="1.10.3520.10">
    <property type="entry name" value="Glycolipid transfer protein"/>
    <property type="match status" value="1"/>
</dbReference>
<dbReference type="STRING" id="329046.A0A1Y2C9N8"/>
<reference evidence="3 4" key="1">
    <citation type="submission" date="2016-07" db="EMBL/GenBank/DDBJ databases">
        <title>Pervasive Adenine N6-methylation of Active Genes in Fungi.</title>
        <authorList>
            <consortium name="DOE Joint Genome Institute"/>
            <person name="Mondo S.J."/>
            <person name="Dannebaum R.O."/>
            <person name="Kuo R.C."/>
            <person name="Labutti K."/>
            <person name="Haridas S."/>
            <person name="Kuo A."/>
            <person name="Salamov A."/>
            <person name="Ahrendt S.R."/>
            <person name="Lipzen A."/>
            <person name="Sullivan W."/>
            <person name="Andreopoulos W.B."/>
            <person name="Clum A."/>
            <person name="Lindquist E."/>
            <person name="Daum C."/>
            <person name="Ramamoorthy G.K."/>
            <person name="Gryganskyi A."/>
            <person name="Culley D."/>
            <person name="Magnuson J.K."/>
            <person name="James T.Y."/>
            <person name="O'Malley M.A."/>
            <person name="Stajich J.E."/>
            <person name="Spatafora J.W."/>
            <person name="Visel A."/>
            <person name="Grigoriev I.V."/>
        </authorList>
    </citation>
    <scope>NUCLEOTIDE SEQUENCE [LARGE SCALE GENOMIC DNA]</scope>
    <source>
        <strain evidence="3 4">JEL800</strain>
    </source>
</reference>
<protein>
    <submittedName>
        <fullName evidence="3">Glycolipid transfer protein</fullName>
    </submittedName>
</protein>
<name>A0A1Y2C9N8_9FUNG</name>
<dbReference type="Pfam" id="PF08718">
    <property type="entry name" value="GLTP"/>
    <property type="match status" value="1"/>
</dbReference>
<dbReference type="InterPro" id="IPR014830">
    <property type="entry name" value="Glycolipid_transfer_prot_dom"/>
</dbReference>
<comment type="caution">
    <text evidence="3">The sequence shown here is derived from an EMBL/GenBank/DDBJ whole genome shotgun (WGS) entry which is preliminary data.</text>
</comment>
<sequence length="198" mass="21695">MSYFDRVTSFDKVVITEQGIDVATFCKACEGLNGVLDILGTAFSVVKSDIQGNVTKVQTKAAENPAVFTTLESFVKAELAEKKRPASEGLLWLKRALELIAIALRRSFNNPSEELSVSFGEAYKVALGPFHSFLIRPVFSMAMGACPYRADFYKTLGDADPNFKASLESWLKGLEKVVATLVAFYAANGIDKDVYAKK</sequence>
<dbReference type="FunFam" id="1.10.3520.10:FF:000001">
    <property type="entry name" value="Pleckstrin domain-containing family A member 8"/>
    <property type="match status" value="1"/>
</dbReference>
<feature type="domain" description="Glycolipid transfer protein" evidence="2">
    <location>
        <begin position="20"/>
        <end position="157"/>
    </location>
</feature>
<keyword evidence="1" id="KW-0813">Transport</keyword>
<dbReference type="OrthoDB" id="205255at2759"/>
<dbReference type="GO" id="GO:1902387">
    <property type="term" value="F:ceramide 1-phosphate binding"/>
    <property type="evidence" value="ECO:0007669"/>
    <property type="project" value="TreeGrafter"/>
</dbReference>
<organism evidence="3 4">
    <name type="scientific">Rhizoclosmatium globosum</name>
    <dbReference type="NCBI Taxonomy" id="329046"/>
    <lineage>
        <taxon>Eukaryota</taxon>
        <taxon>Fungi</taxon>
        <taxon>Fungi incertae sedis</taxon>
        <taxon>Chytridiomycota</taxon>
        <taxon>Chytridiomycota incertae sedis</taxon>
        <taxon>Chytridiomycetes</taxon>
        <taxon>Chytridiales</taxon>
        <taxon>Chytriomycetaceae</taxon>
        <taxon>Rhizoclosmatium</taxon>
    </lineage>
</organism>
<keyword evidence="4" id="KW-1185">Reference proteome</keyword>
<dbReference type="GO" id="GO:1902388">
    <property type="term" value="F:ceramide 1-phosphate transfer activity"/>
    <property type="evidence" value="ECO:0007669"/>
    <property type="project" value="TreeGrafter"/>
</dbReference>
<dbReference type="PANTHER" id="PTHR10219">
    <property type="entry name" value="GLYCOLIPID TRANSFER PROTEIN-RELATED"/>
    <property type="match status" value="1"/>
</dbReference>
<dbReference type="GO" id="GO:0016020">
    <property type="term" value="C:membrane"/>
    <property type="evidence" value="ECO:0007669"/>
    <property type="project" value="TreeGrafter"/>
</dbReference>
<dbReference type="InterPro" id="IPR036497">
    <property type="entry name" value="GLTP_sf"/>
</dbReference>